<proteinExistence type="inferred from homology"/>
<protein>
    <recommendedName>
        <fullName evidence="8">Transport permease protein</fullName>
    </recommendedName>
</protein>
<feature type="transmembrane region" description="Helical" evidence="8">
    <location>
        <begin position="24"/>
        <end position="44"/>
    </location>
</feature>
<dbReference type="PROSITE" id="PS51012">
    <property type="entry name" value="ABC_TM2"/>
    <property type="match status" value="1"/>
</dbReference>
<dbReference type="Proteomes" id="UP000094070">
    <property type="component" value="Unassembled WGS sequence"/>
</dbReference>
<feature type="transmembrane region" description="Helical" evidence="8">
    <location>
        <begin position="189"/>
        <end position="211"/>
    </location>
</feature>
<evidence type="ECO:0000256" key="4">
    <source>
        <dbReference type="ARBA" id="ARBA00022475"/>
    </source>
</evidence>
<comment type="subcellular location">
    <subcellularLocation>
        <location evidence="8">Cell inner membrane</location>
        <topology evidence="8">Multi-pass membrane protein</topology>
    </subcellularLocation>
    <subcellularLocation>
        <location evidence="1">Cell membrane</location>
        <topology evidence="1">Multi-pass membrane protein</topology>
    </subcellularLocation>
</comment>
<evidence type="ECO:0000313" key="11">
    <source>
        <dbReference type="Proteomes" id="UP000094070"/>
    </source>
</evidence>
<dbReference type="InterPro" id="IPR013525">
    <property type="entry name" value="ABC2_TM"/>
</dbReference>
<dbReference type="Gene3D" id="3.40.1710.10">
    <property type="entry name" value="abc type-2 transporter like domain"/>
    <property type="match status" value="1"/>
</dbReference>
<feature type="transmembrane region" description="Helical" evidence="8">
    <location>
        <begin position="359"/>
        <end position="377"/>
    </location>
</feature>
<keyword evidence="7 8" id="KW-0472">Membrane</keyword>
<keyword evidence="6 8" id="KW-1133">Transmembrane helix</keyword>
<dbReference type="InterPro" id="IPR000412">
    <property type="entry name" value="ABC_2_transport"/>
</dbReference>
<evidence type="ECO:0000256" key="7">
    <source>
        <dbReference type="ARBA" id="ARBA00023136"/>
    </source>
</evidence>
<dbReference type="Pfam" id="PF12698">
    <property type="entry name" value="ABC2_membrane_3"/>
    <property type="match status" value="1"/>
</dbReference>
<gene>
    <name evidence="10" type="ORF">A1QC_15200</name>
</gene>
<dbReference type="PANTHER" id="PTHR30294">
    <property type="entry name" value="MEMBRANE COMPONENT OF ABC TRANSPORTER YHHJ-RELATED"/>
    <property type="match status" value="1"/>
</dbReference>
<evidence type="ECO:0000256" key="2">
    <source>
        <dbReference type="ARBA" id="ARBA00007783"/>
    </source>
</evidence>
<keyword evidence="5 8" id="KW-0812">Transmembrane</keyword>
<dbReference type="GO" id="GO:0043190">
    <property type="term" value="C:ATP-binding cassette (ABC) transporter complex"/>
    <property type="evidence" value="ECO:0007669"/>
    <property type="project" value="InterPro"/>
</dbReference>
<dbReference type="PANTHER" id="PTHR30294:SF29">
    <property type="entry name" value="MULTIDRUG ABC TRANSPORTER PERMEASE YBHS-RELATED"/>
    <property type="match status" value="1"/>
</dbReference>
<dbReference type="PRINTS" id="PR00164">
    <property type="entry name" value="ABC2TRNSPORT"/>
</dbReference>
<dbReference type="RefSeq" id="WP_017026081.1">
    <property type="nucleotide sequence ID" value="NZ_AJYK02000045.1"/>
</dbReference>
<dbReference type="InterPro" id="IPR051449">
    <property type="entry name" value="ABC-2_transporter_component"/>
</dbReference>
<comment type="caution">
    <text evidence="10">The sequence shown here is derived from an EMBL/GenBank/DDBJ whole genome shotgun (WGS) entry which is preliminary data.</text>
</comment>
<comment type="similarity">
    <text evidence="2 8">Belongs to the ABC-2 integral membrane protein family.</text>
</comment>
<evidence type="ECO:0000256" key="3">
    <source>
        <dbReference type="ARBA" id="ARBA00022448"/>
    </source>
</evidence>
<dbReference type="EMBL" id="AJYK02000045">
    <property type="protein sequence ID" value="OEF26815.1"/>
    <property type="molecule type" value="Genomic_DNA"/>
</dbReference>
<dbReference type="STRING" id="1188252.A1QC_15200"/>
<evidence type="ECO:0000256" key="1">
    <source>
        <dbReference type="ARBA" id="ARBA00004651"/>
    </source>
</evidence>
<evidence type="ECO:0000256" key="6">
    <source>
        <dbReference type="ARBA" id="ARBA00022989"/>
    </source>
</evidence>
<evidence type="ECO:0000259" key="9">
    <source>
        <dbReference type="PROSITE" id="PS51012"/>
    </source>
</evidence>
<evidence type="ECO:0000256" key="5">
    <source>
        <dbReference type="ARBA" id="ARBA00022692"/>
    </source>
</evidence>
<feature type="transmembrane region" description="Helical" evidence="8">
    <location>
        <begin position="267"/>
        <end position="289"/>
    </location>
</feature>
<feature type="domain" description="ABC transmembrane type-2" evidence="9">
    <location>
        <begin position="143"/>
        <end position="380"/>
    </location>
</feature>
<dbReference type="InterPro" id="IPR047817">
    <property type="entry name" value="ABC2_TM_bact-type"/>
</dbReference>
<feature type="transmembrane region" description="Helical" evidence="8">
    <location>
        <begin position="301"/>
        <end position="319"/>
    </location>
</feature>
<accession>A0A1E5E3E1</accession>
<evidence type="ECO:0000256" key="8">
    <source>
        <dbReference type="RuleBase" id="RU361157"/>
    </source>
</evidence>
<reference evidence="10 11" key="1">
    <citation type="journal article" date="2012" name="Science">
        <title>Ecological populations of bacteria act as socially cohesive units of antibiotic production and resistance.</title>
        <authorList>
            <person name="Cordero O.X."/>
            <person name="Wildschutte H."/>
            <person name="Kirkup B."/>
            <person name="Proehl S."/>
            <person name="Ngo L."/>
            <person name="Hussain F."/>
            <person name="Le Roux F."/>
            <person name="Mincer T."/>
            <person name="Polz M.F."/>
        </authorList>
    </citation>
    <scope>NUCLEOTIDE SEQUENCE [LARGE SCALE GENOMIC DNA]</scope>
    <source>
        <strain evidence="10 11">1S-45</strain>
    </source>
</reference>
<dbReference type="GO" id="GO:0140359">
    <property type="term" value="F:ABC-type transporter activity"/>
    <property type="evidence" value="ECO:0007669"/>
    <property type="project" value="InterPro"/>
</dbReference>
<keyword evidence="11" id="KW-1185">Reference proteome</keyword>
<sequence>MMMFFSRIHAVFIKELLQLKRDKMTFRMVIMIPLIQLMLFGYAINTNVRHIPVGIVDLSQTTLSRVIVQTVEATQTVDVVKRYTNLQHAQEAVRNSEVRAVLFIPQDVSQRLVRHPTVGLGTPPSTNGETSRPIGQWIIDGSDTIIASTIKSLRMMPLNELLDKPANQSTPTFAITMLYNPEQRTAVNIIPGLVAVILTMTMIMFTSAAIVRERERGNLEMLITTPIRSIELMIGKVIPYLFIGLLQMMIILGLGHVLFHVPFNGGLLPLAVSTLLFISASLALGLVISTIANNQLQSMQMTVFILLPSILLSGFMFPYDGMPLAAQYIAEALPATHFMRLIRGVILRDAEISGMLYDIMWLLGFTVVGLIVASLRFKKNLD</sequence>
<name>A0A1E5E3E1_9VIBR</name>
<dbReference type="eggNOG" id="COG0842">
    <property type="taxonomic scope" value="Bacteria"/>
</dbReference>
<organism evidence="10 11">
    <name type="scientific">Vibrio rumoiensis 1S-45</name>
    <dbReference type="NCBI Taxonomy" id="1188252"/>
    <lineage>
        <taxon>Bacteria</taxon>
        <taxon>Pseudomonadati</taxon>
        <taxon>Pseudomonadota</taxon>
        <taxon>Gammaproteobacteria</taxon>
        <taxon>Vibrionales</taxon>
        <taxon>Vibrionaceae</taxon>
        <taxon>Vibrio</taxon>
    </lineage>
</organism>
<keyword evidence="3 8" id="KW-0813">Transport</keyword>
<feature type="transmembrane region" description="Helical" evidence="8">
    <location>
        <begin position="237"/>
        <end position="261"/>
    </location>
</feature>
<dbReference type="AlphaFoldDB" id="A0A1E5E3E1"/>
<keyword evidence="4 8" id="KW-1003">Cell membrane</keyword>
<evidence type="ECO:0000313" key="10">
    <source>
        <dbReference type="EMBL" id="OEF26815.1"/>
    </source>
</evidence>